<dbReference type="InterPro" id="IPR011009">
    <property type="entry name" value="Kinase-like_dom_sf"/>
</dbReference>
<dbReference type="GO" id="GO:0046872">
    <property type="term" value="F:metal ion binding"/>
    <property type="evidence" value="ECO:0007669"/>
    <property type="project" value="UniProtKB-KW"/>
</dbReference>
<dbReference type="InterPro" id="IPR023214">
    <property type="entry name" value="HAD_sf"/>
</dbReference>
<keyword evidence="3" id="KW-0460">Magnesium</keyword>
<dbReference type="SFLD" id="SFLDG01129">
    <property type="entry name" value="C1.5:_HAD__Beta-PGM__Phosphata"/>
    <property type="match status" value="1"/>
</dbReference>
<accession>A0A6U2H9V3</accession>
<evidence type="ECO:0000256" key="2">
    <source>
        <dbReference type="ARBA" id="ARBA00022723"/>
    </source>
</evidence>
<proteinExistence type="predicted"/>
<keyword evidence="4" id="KW-0119">Carbohydrate metabolism</keyword>
<organism evidence="6">
    <name type="scientific">Hemiselmis andersenii</name>
    <name type="common">Cryptophyte alga</name>
    <dbReference type="NCBI Taxonomy" id="464988"/>
    <lineage>
        <taxon>Eukaryota</taxon>
        <taxon>Cryptophyceae</taxon>
        <taxon>Cryptomonadales</taxon>
        <taxon>Hemiselmidaceae</taxon>
        <taxon>Hemiselmis</taxon>
    </lineage>
</organism>
<dbReference type="Pfam" id="PF00702">
    <property type="entry name" value="Hydrolase"/>
    <property type="match status" value="1"/>
</dbReference>
<dbReference type="SFLD" id="SFLDS00003">
    <property type="entry name" value="Haloacid_Dehalogenase"/>
    <property type="match status" value="1"/>
</dbReference>
<protein>
    <recommendedName>
        <fullName evidence="5">Nucleotidyl transferase domain-containing protein</fullName>
    </recommendedName>
</protein>
<evidence type="ECO:0000259" key="5">
    <source>
        <dbReference type="Pfam" id="PF00483"/>
    </source>
</evidence>
<gene>
    <name evidence="6" type="ORF">HAND00432_LOCUS16921</name>
</gene>
<dbReference type="CDD" id="cd07505">
    <property type="entry name" value="HAD_BPGM-like"/>
    <property type="match status" value="1"/>
</dbReference>
<dbReference type="InterPro" id="IPR006439">
    <property type="entry name" value="HAD-SF_hydro_IA"/>
</dbReference>
<sequence>MIVLIPLGGLGQRFKVDGYCNPKPLINVMGKPIIHWLLDGLVSSECIGSVSLVYIPYAPELANYGFESKIQRAYPKIKFKFLNLRRETLGAAETIRIALDALEGQEADAPILCVDGDNHYEGFDLLKAWSRSNEIVAFKDSGSTSNYSFLSLKDDGKVQRIVEKERISDLACCGVYGFGSWQELRRCCAHIIEQGIMDRNEYYTSTVIRIMLEQGSVFSACQIEQSCFKCLGTPNDVQAFRKEFSYLLDLDGTLVVTDSIYVQVWNELLQPFHLEVDESFFTTFIMGRTDAEFLKDLVPGIRRSEIDDISRRKDDVFMGCLDKVDPESILIPGAYQFVESLRDNKVAVVTNSNRSACEHILKRTGLDAFVQVVVASGDCLEGKPSPIPYNYAAQLLGATKNKCIAMEDSWPGYLSAKAAKLHRVFIMINKNSCDQVKATDETKITNFHGFDPGMSFTEKDHRTEMLCEALEHLGVQSIEPSATQLKTGYICSIRVYTLTTLDSRKHSIVVKTSNFGTPLSSTAESLDMYNREALFYSKHSNIVGRALNVADFYAVVREGSEVGIVLEDLTVTPGTIGLDLNNKTDLLVRVVSDVARMHNMCYFASEEDVLRSMKDLMKVNGITEYLTMVQTRFDLFFQRVRNLVTEKQAETLKRIGSNFGVIMEKLSMFPLSFCHGDLKSANIYYQNNVKPFYLDWQYIHLGKGVSDIVFLLVESIKFDKLLIGLVLDLYYRLSIDNNKHYTYEQYKFDVKCSLCCFPFFVCVWFNSEDASLLLDKSFPVKFLRRTLKYYDHFLDDDFFDSLLKAS</sequence>
<comment type="cofactor">
    <cofactor evidence="1">
        <name>Mg(2+)</name>
        <dbReference type="ChEBI" id="CHEBI:18420"/>
    </cofactor>
</comment>
<dbReference type="Pfam" id="PF00483">
    <property type="entry name" value="NTP_transferase"/>
    <property type="match status" value="1"/>
</dbReference>
<name>A0A6U2H9V3_HEMAN</name>
<dbReference type="SUPFAM" id="SSF56784">
    <property type="entry name" value="HAD-like"/>
    <property type="match status" value="1"/>
</dbReference>
<evidence type="ECO:0000256" key="3">
    <source>
        <dbReference type="ARBA" id="ARBA00022842"/>
    </source>
</evidence>
<evidence type="ECO:0000256" key="1">
    <source>
        <dbReference type="ARBA" id="ARBA00001946"/>
    </source>
</evidence>
<dbReference type="PANTHER" id="PTHR46193:SF18">
    <property type="entry name" value="HEXITOL PHOSPHATASE B"/>
    <property type="match status" value="1"/>
</dbReference>
<dbReference type="EMBL" id="HBFX01028020">
    <property type="protein sequence ID" value="CAD8964587.1"/>
    <property type="molecule type" value="Transcribed_RNA"/>
</dbReference>
<dbReference type="Pfam" id="PF02958">
    <property type="entry name" value="EcKL"/>
    <property type="match status" value="1"/>
</dbReference>
<reference evidence="6" key="1">
    <citation type="submission" date="2021-01" db="EMBL/GenBank/DDBJ databases">
        <authorList>
            <person name="Corre E."/>
            <person name="Pelletier E."/>
            <person name="Niang G."/>
            <person name="Scheremetjew M."/>
            <person name="Finn R."/>
            <person name="Kale V."/>
            <person name="Holt S."/>
            <person name="Cochrane G."/>
            <person name="Meng A."/>
            <person name="Brown T."/>
            <person name="Cohen L."/>
        </authorList>
    </citation>
    <scope>NUCLEOTIDE SEQUENCE</scope>
    <source>
        <strain evidence="6">CCMP644</strain>
    </source>
</reference>
<dbReference type="InterPro" id="IPR023198">
    <property type="entry name" value="PGP-like_dom2"/>
</dbReference>
<dbReference type="Gene3D" id="3.90.550.10">
    <property type="entry name" value="Spore Coat Polysaccharide Biosynthesis Protein SpsA, Chain A"/>
    <property type="match status" value="1"/>
</dbReference>
<dbReference type="Gene3D" id="3.40.50.1000">
    <property type="entry name" value="HAD superfamily/HAD-like"/>
    <property type="match status" value="1"/>
</dbReference>
<dbReference type="InterPro" id="IPR051600">
    <property type="entry name" value="Beta-PGM-like"/>
</dbReference>
<dbReference type="InterPro" id="IPR004119">
    <property type="entry name" value="EcKL"/>
</dbReference>
<dbReference type="InterPro" id="IPR036412">
    <property type="entry name" value="HAD-like_sf"/>
</dbReference>
<dbReference type="InterPro" id="IPR029044">
    <property type="entry name" value="Nucleotide-diphossugar_trans"/>
</dbReference>
<dbReference type="PANTHER" id="PTHR46193">
    <property type="entry name" value="6-PHOSPHOGLUCONATE PHOSPHATASE"/>
    <property type="match status" value="1"/>
</dbReference>
<dbReference type="SUPFAM" id="SSF53448">
    <property type="entry name" value="Nucleotide-diphospho-sugar transferases"/>
    <property type="match status" value="1"/>
</dbReference>
<dbReference type="SUPFAM" id="SSF56112">
    <property type="entry name" value="Protein kinase-like (PK-like)"/>
    <property type="match status" value="1"/>
</dbReference>
<dbReference type="Gene3D" id="1.10.150.240">
    <property type="entry name" value="Putative phosphatase, domain 2"/>
    <property type="match status" value="1"/>
</dbReference>
<dbReference type="GO" id="GO:0003824">
    <property type="term" value="F:catalytic activity"/>
    <property type="evidence" value="ECO:0007669"/>
    <property type="project" value="UniProtKB-ARBA"/>
</dbReference>
<dbReference type="InterPro" id="IPR005835">
    <property type="entry name" value="NTP_transferase_dom"/>
</dbReference>
<dbReference type="Gene3D" id="3.90.1200.10">
    <property type="match status" value="1"/>
</dbReference>
<feature type="domain" description="Nucleotidyl transferase" evidence="5">
    <location>
        <begin position="8"/>
        <end position="180"/>
    </location>
</feature>
<dbReference type="AlphaFoldDB" id="A0A6U2H9V3"/>
<keyword evidence="2" id="KW-0479">Metal-binding</keyword>
<evidence type="ECO:0000256" key="4">
    <source>
        <dbReference type="ARBA" id="ARBA00023277"/>
    </source>
</evidence>
<dbReference type="NCBIfam" id="TIGR01509">
    <property type="entry name" value="HAD-SF-IA-v3"/>
    <property type="match status" value="1"/>
</dbReference>
<evidence type="ECO:0000313" key="6">
    <source>
        <dbReference type="EMBL" id="CAD8964587.1"/>
    </source>
</evidence>